<evidence type="ECO:0000313" key="1">
    <source>
        <dbReference type="EMBL" id="GCE26409.1"/>
    </source>
</evidence>
<reference evidence="2" key="1">
    <citation type="submission" date="2018-12" db="EMBL/GenBank/DDBJ databases">
        <title>Tengunoibacter tsumagoiensis gen. nov., sp. nov., Dictyobacter kobayashii sp. nov., D. alpinus sp. nov., and D. joshuensis sp. nov. and description of Dictyobacteraceae fam. nov. within the order Ktedonobacterales isolated from Tengu-no-mugimeshi.</title>
        <authorList>
            <person name="Wang C.M."/>
            <person name="Zheng Y."/>
            <person name="Sakai Y."/>
            <person name="Toyoda A."/>
            <person name="Minakuchi Y."/>
            <person name="Abe K."/>
            <person name="Yokota A."/>
            <person name="Yabe S."/>
        </authorList>
    </citation>
    <scope>NUCLEOTIDE SEQUENCE [LARGE SCALE GENOMIC DNA]</scope>
    <source>
        <strain evidence="2">Uno16</strain>
    </source>
</reference>
<evidence type="ECO:0008006" key="3">
    <source>
        <dbReference type="Google" id="ProtNLM"/>
    </source>
</evidence>
<proteinExistence type="predicted"/>
<name>A0A402B4X7_9CHLR</name>
<dbReference type="AlphaFoldDB" id="A0A402B4X7"/>
<comment type="caution">
    <text evidence="1">The sequence shown here is derived from an EMBL/GenBank/DDBJ whole genome shotgun (WGS) entry which is preliminary data.</text>
</comment>
<dbReference type="EMBL" id="BIFT01000001">
    <property type="protein sequence ID" value="GCE26409.1"/>
    <property type="molecule type" value="Genomic_DNA"/>
</dbReference>
<evidence type="ECO:0000313" key="2">
    <source>
        <dbReference type="Proteomes" id="UP000287171"/>
    </source>
</evidence>
<protein>
    <recommendedName>
        <fullName evidence="3">Mannosyl-glycoprotein endo-beta-N-acetylglucosamidase-like domain-containing protein</fullName>
    </recommendedName>
</protein>
<dbReference type="RefSeq" id="WP_161982049.1">
    <property type="nucleotide sequence ID" value="NZ_BIFT01000001.1"/>
</dbReference>
<accession>A0A402B4X7</accession>
<keyword evidence="2" id="KW-1185">Reference proteome</keyword>
<gene>
    <name evidence="1" type="ORF">KDA_18930</name>
</gene>
<organism evidence="1 2">
    <name type="scientific">Dictyobacter alpinus</name>
    <dbReference type="NCBI Taxonomy" id="2014873"/>
    <lineage>
        <taxon>Bacteria</taxon>
        <taxon>Bacillati</taxon>
        <taxon>Chloroflexota</taxon>
        <taxon>Ktedonobacteria</taxon>
        <taxon>Ktedonobacterales</taxon>
        <taxon>Dictyobacteraceae</taxon>
        <taxon>Dictyobacter</taxon>
    </lineage>
</organism>
<dbReference type="Proteomes" id="UP000287171">
    <property type="component" value="Unassembled WGS sequence"/>
</dbReference>
<sequence length="194" mass="20757">MRSFGSTLLFLGLVAIVGYLVLGSMQSSKAVTSAPLLTQTTSLTSDRILGRPSVSAAFMDKVLDQAGSPAKGLGASLYELGIETGIDPVYALAFFHHESSFGLRGVAATTHSLGNIRCTAGWTCDPSGGYRAYASWILGAEDWFNLIKHVYVDDGRDTVTTIIPKYAPSGDNNDEQAYIQAVCDDVARWRAGRV</sequence>